<dbReference type="RefSeq" id="WP_220636010.1">
    <property type="nucleotide sequence ID" value="NZ_CAJQUM010000001.1"/>
</dbReference>
<reference evidence="1" key="1">
    <citation type="submission" date="2021-04" db="EMBL/GenBank/DDBJ databases">
        <authorList>
            <person name="Hornung B."/>
        </authorList>
    </citation>
    <scope>NUCLEOTIDE SEQUENCE</scope>
    <source>
        <strain evidence="1">G5G6</strain>
    </source>
</reference>
<name>A0A916J544_9PROT</name>
<dbReference type="AlphaFoldDB" id="A0A916J544"/>
<evidence type="ECO:0000313" key="2">
    <source>
        <dbReference type="Proteomes" id="UP000742786"/>
    </source>
</evidence>
<sequence>MTRFAFIWFFAIAMCGCISVDKYPDKWGAAVAGTRSDICPKLSGVYENIGETADGQRAWLASRLSGITGRDKELQLQMRYQFWKDLSAAKVVQIHVADNQTLAIKVTGEGIEHEWTVPKTRVECKTNAITIHGDAVISGDNAVAVGTDSMDLYRSGNQLILNQSGGGVGVLLLVPVVGYSNHWSRFSLIEE</sequence>
<dbReference type="PROSITE" id="PS51257">
    <property type="entry name" value="PROKAR_LIPOPROTEIN"/>
    <property type="match status" value="1"/>
</dbReference>
<protein>
    <recommendedName>
        <fullName evidence="3">Lipoprotein</fullName>
    </recommendedName>
</protein>
<dbReference type="EMBL" id="CAJQUM010000001">
    <property type="protein sequence ID" value="CAG4884131.1"/>
    <property type="molecule type" value="Genomic_DNA"/>
</dbReference>
<gene>
    <name evidence="1" type="ORF">GTOL_12014</name>
</gene>
<evidence type="ECO:0008006" key="3">
    <source>
        <dbReference type="Google" id="ProtNLM"/>
    </source>
</evidence>
<accession>A0A916J544</accession>
<organism evidence="1 2">
    <name type="scientific">Georgfuchsia toluolica</name>
    <dbReference type="NCBI Taxonomy" id="424218"/>
    <lineage>
        <taxon>Bacteria</taxon>
        <taxon>Pseudomonadati</taxon>
        <taxon>Pseudomonadota</taxon>
        <taxon>Betaproteobacteria</taxon>
        <taxon>Nitrosomonadales</taxon>
        <taxon>Sterolibacteriaceae</taxon>
        <taxon>Georgfuchsia</taxon>
    </lineage>
</organism>
<keyword evidence="2" id="KW-1185">Reference proteome</keyword>
<evidence type="ECO:0000313" key="1">
    <source>
        <dbReference type="EMBL" id="CAG4884131.1"/>
    </source>
</evidence>
<comment type="caution">
    <text evidence="1">The sequence shown here is derived from an EMBL/GenBank/DDBJ whole genome shotgun (WGS) entry which is preliminary data.</text>
</comment>
<dbReference type="Proteomes" id="UP000742786">
    <property type="component" value="Unassembled WGS sequence"/>
</dbReference>
<proteinExistence type="predicted"/>